<accession>K4D7F3</accession>
<evidence type="ECO:0000313" key="12">
    <source>
        <dbReference type="Proteomes" id="UP000004994"/>
    </source>
</evidence>
<protein>
    <recommendedName>
        <fullName evidence="8">Histone H2A</fullName>
    </recommendedName>
</protein>
<dbReference type="Proteomes" id="UP000004994">
    <property type="component" value="Chromosome 11"/>
</dbReference>
<dbReference type="SMR" id="K4D7F3"/>
<dbReference type="InParanoid" id="K4D7F3"/>
<dbReference type="PhylomeDB" id="K4D7F3"/>
<dbReference type="InterPro" id="IPR007125">
    <property type="entry name" value="H2A/H2B/H3"/>
</dbReference>
<evidence type="ECO:0000256" key="3">
    <source>
        <dbReference type="ARBA" id="ARBA00010691"/>
    </source>
</evidence>
<dbReference type="Pfam" id="PF00125">
    <property type="entry name" value="Histone"/>
    <property type="match status" value="1"/>
</dbReference>
<dbReference type="Pfam" id="PF16211">
    <property type="entry name" value="Histone_H2A_C"/>
    <property type="match status" value="1"/>
</dbReference>
<sequence length="129" mass="13886">MVGKGKSLGSTSAKKYRSRSTKAGLHFPVGRISQLLKVGKYAERVGAEAPVFLAVLDLAGNAARENKKTRINPTHIHLAIRIDDELSKLVGDATIVNCGVIPKIYNSHMSNNNSSNSSKVIVATIEEED</sequence>
<dbReference type="EnsemblPlants" id="Solyc11g028120.1.1">
    <property type="protein sequence ID" value="Solyc11g028120.1.1"/>
    <property type="gene ID" value="Solyc11g028120.1"/>
</dbReference>
<evidence type="ECO:0000259" key="10">
    <source>
        <dbReference type="Pfam" id="PF16211"/>
    </source>
</evidence>
<keyword evidence="5 8" id="KW-0238">DNA-binding</keyword>
<dbReference type="STRING" id="4081.K4D7F3"/>
<dbReference type="PANTHER" id="PTHR23430">
    <property type="entry name" value="HISTONE H2A"/>
    <property type="match status" value="1"/>
</dbReference>
<evidence type="ECO:0000259" key="9">
    <source>
        <dbReference type="Pfam" id="PF00125"/>
    </source>
</evidence>
<evidence type="ECO:0000256" key="5">
    <source>
        <dbReference type="ARBA" id="ARBA00023125"/>
    </source>
</evidence>
<evidence type="ECO:0000256" key="8">
    <source>
        <dbReference type="RuleBase" id="RU003767"/>
    </source>
</evidence>
<dbReference type="GO" id="GO:0031507">
    <property type="term" value="P:heterochromatin formation"/>
    <property type="evidence" value="ECO:0000318"/>
    <property type="project" value="GO_Central"/>
</dbReference>
<dbReference type="eggNOG" id="KOG1756">
    <property type="taxonomic scope" value="Eukaryota"/>
</dbReference>
<evidence type="ECO:0000256" key="4">
    <source>
        <dbReference type="ARBA" id="ARBA00022454"/>
    </source>
</evidence>
<dbReference type="SUPFAM" id="SSF47113">
    <property type="entry name" value="Histone-fold"/>
    <property type="match status" value="1"/>
</dbReference>
<dbReference type="InterPro" id="IPR032458">
    <property type="entry name" value="Histone_H2A_CS"/>
</dbReference>
<comment type="similarity">
    <text evidence="3 8">Belongs to the histone H2A family.</text>
</comment>
<dbReference type="GO" id="GO:0000786">
    <property type="term" value="C:nucleosome"/>
    <property type="evidence" value="ECO:0000318"/>
    <property type="project" value="GO_Central"/>
</dbReference>
<dbReference type="InterPro" id="IPR002119">
    <property type="entry name" value="Histone_H2A"/>
</dbReference>
<dbReference type="GO" id="GO:0046982">
    <property type="term" value="F:protein heterodimerization activity"/>
    <property type="evidence" value="ECO:0007669"/>
    <property type="project" value="InterPro"/>
</dbReference>
<dbReference type="PROSITE" id="PS00046">
    <property type="entry name" value="HISTONE_H2A"/>
    <property type="match status" value="1"/>
</dbReference>
<dbReference type="CDD" id="cd00074">
    <property type="entry name" value="HFD_H2A"/>
    <property type="match status" value="1"/>
</dbReference>
<dbReference type="InterPro" id="IPR009072">
    <property type="entry name" value="Histone-fold"/>
</dbReference>
<keyword evidence="4 8" id="KW-0158">Chromosome</keyword>
<name>K4D7F3_SOLLC</name>
<dbReference type="AlphaFoldDB" id="K4D7F3"/>
<evidence type="ECO:0000313" key="11">
    <source>
        <dbReference type="EnsemblPlants" id="Solyc11g028120.1.1"/>
    </source>
</evidence>
<evidence type="ECO:0000256" key="2">
    <source>
        <dbReference type="ARBA" id="ARBA00004286"/>
    </source>
</evidence>
<evidence type="ECO:0000256" key="7">
    <source>
        <dbReference type="ARBA" id="ARBA00023269"/>
    </source>
</evidence>
<dbReference type="SMART" id="SM00414">
    <property type="entry name" value="H2A"/>
    <property type="match status" value="1"/>
</dbReference>
<dbReference type="PRINTS" id="PR00620">
    <property type="entry name" value="HISTONEH2A"/>
</dbReference>
<reference evidence="11" key="1">
    <citation type="journal article" date="2012" name="Nature">
        <title>The tomato genome sequence provides insights into fleshy fruit evolution.</title>
        <authorList>
            <consortium name="Tomato Genome Consortium"/>
        </authorList>
    </citation>
    <scope>NUCLEOTIDE SEQUENCE [LARGE SCALE GENOMIC DNA]</scope>
    <source>
        <strain evidence="11">cv. Heinz 1706</strain>
    </source>
</reference>
<dbReference type="InterPro" id="IPR032454">
    <property type="entry name" value="Histone_H2A_C"/>
</dbReference>
<proteinExistence type="inferred from homology"/>
<feature type="domain" description="Histone H2A C-terminal" evidence="10">
    <location>
        <begin position="84"/>
        <end position="107"/>
    </location>
</feature>
<dbReference type="GO" id="GO:0003677">
    <property type="term" value="F:DNA binding"/>
    <property type="evidence" value="ECO:0007669"/>
    <property type="project" value="UniProtKB-KW"/>
</dbReference>
<dbReference type="Gene3D" id="1.10.20.10">
    <property type="entry name" value="Histone, subunit A"/>
    <property type="match status" value="1"/>
</dbReference>
<organism evidence="11">
    <name type="scientific">Solanum lycopersicum</name>
    <name type="common">Tomato</name>
    <name type="synonym">Lycopersicon esculentum</name>
    <dbReference type="NCBI Taxonomy" id="4081"/>
    <lineage>
        <taxon>Eukaryota</taxon>
        <taxon>Viridiplantae</taxon>
        <taxon>Streptophyta</taxon>
        <taxon>Embryophyta</taxon>
        <taxon>Tracheophyta</taxon>
        <taxon>Spermatophyta</taxon>
        <taxon>Magnoliopsida</taxon>
        <taxon>eudicotyledons</taxon>
        <taxon>Gunneridae</taxon>
        <taxon>Pentapetalae</taxon>
        <taxon>asterids</taxon>
        <taxon>lamiids</taxon>
        <taxon>Solanales</taxon>
        <taxon>Solanaceae</taxon>
        <taxon>Solanoideae</taxon>
        <taxon>Solaneae</taxon>
        <taxon>Solanum</taxon>
        <taxon>Solanum subgen. Lycopersicon</taxon>
    </lineage>
</organism>
<evidence type="ECO:0000256" key="6">
    <source>
        <dbReference type="ARBA" id="ARBA00023242"/>
    </source>
</evidence>
<dbReference type="GO" id="GO:0005634">
    <property type="term" value="C:nucleus"/>
    <property type="evidence" value="ECO:0000318"/>
    <property type="project" value="GO_Central"/>
</dbReference>
<dbReference type="HOGENOM" id="CLU_062828_3_1_1"/>
<feature type="domain" description="Core Histone H2A/H2B/H3" evidence="9">
    <location>
        <begin position="10"/>
        <end position="82"/>
    </location>
</feature>
<keyword evidence="7 8" id="KW-0544">Nucleosome core</keyword>
<reference evidence="11" key="2">
    <citation type="submission" date="2015-06" db="UniProtKB">
        <authorList>
            <consortium name="EnsemblPlants"/>
        </authorList>
    </citation>
    <scope>IDENTIFICATION</scope>
    <source>
        <strain evidence="11">cv. Heinz 1706</strain>
    </source>
</reference>
<dbReference type="Gramene" id="Solyc11g028120.1.1">
    <property type="protein sequence ID" value="Solyc11g028120.1.1"/>
    <property type="gene ID" value="Solyc11g028120.1"/>
</dbReference>
<dbReference type="PaxDb" id="4081-Solyc11g028120.1.1"/>
<evidence type="ECO:0000256" key="1">
    <source>
        <dbReference type="ARBA" id="ARBA00004123"/>
    </source>
</evidence>
<comment type="subunit">
    <text evidence="8">The nucleosome is a histone octamer containing two molecules each of H2A, H2B, H3 and H4 assembled in one H3-H4 heterotetramer and two H2A-H2B heterodimers. The octamer wraps approximately 147 bp of DNA.</text>
</comment>
<comment type="subcellular location">
    <subcellularLocation>
        <location evidence="2">Chromosome</location>
    </subcellularLocation>
    <subcellularLocation>
        <location evidence="1 8">Nucleus</location>
    </subcellularLocation>
</comment>
<keyword evidence="12" id="KW-1185">Reference proteome</keyword>
<dbReference type="GO" id="GO:0030527">
    <property type="term" value="F:structural constituent of chromatin"/>
    <property type="evidence" value="ECO:0000318"/>
    <property type="project" value="GO_Central"/>
</dbReference>
<keyword evidence="6 8" id="KW-0539">Nucleus</keyword>